<evidence type="ECO:0000313" key="2">
    <source>
        <dbReference type="EMBL" id="GAA4413566.1"/>
    </source>
</evidence>
<organism evidence="2 3">
    <name type="scientific">Nibrella viscosa</name>
    <dbReference type="NCBI Taxonomy" id="1084524"/>
    <lineage>
        <taxon>Bacteria</taxon>
        <taxon>Pseudomonadati</taxon>
        <taxon>Bacteroidota</taxon>
        <taxon>Cytophagia</taxon>
        <taxon>Cytophagales</taxon>
        <taxon>Spirosomataceae</taxon>
        <taxon>Nibrella</taxon>
    </lineage>
</organism>
<accession>A0ABP8KQM0</accession>
<dbReference type="EMBL" id="BAABHB010000010">
    <property type="protein sequence ID" value="GAA4413566.1"/>
    <property type="molecule type" value="Genomic_DNA"/>
</dbReference>
<evidence type="ECO:0008006" key="4">
    <source>
        <dbReference type="Google" id="ProtNLM"/>
    </source>
</evidence>
<dbReference type="Gene3D" id="1.25.40.390">
    <property type="match status" value="1"/>
</dbReference>
<dbReference type="Pfam" id="PF12771">
    <property type="entry name" value="SusD-like_2"/>
    <property type="match status" value="1"/>
</dbReference>
<name>A0ABP8KQM0_9BACT</name>
<keyword evidence="3" id="KW-1185">Reference proteome</keyword>
<comment type="caution">
    <text evidence="2">The sequence shown here is derived from an EMBL/GenBank/DDBJ whole genome shotgun (WGS) entry which is preliminary data.</text>
</comment>
<dbReference type="InterPro" id="IPR011990">
    <property type="entry name" value="TPR-like_helical_dom_sf"/>
</dbReference>
<dbReference type="SUPFAM" id="SSF48452">
    <property type="entry name" value="TPR-like"/>
    <property type="match status" value="1"/>
</dbReference>
<keyword evidence="1" id="KW-0732">Signal</keyword>
<reference evidence="3" key="1">
    <citation type="journal article" date="2019" name="Int. J. Syst. Evol. Microbiol.">
        <title>The Global Catalogue of Microorganisms (GCM) 10K type strain sequencing project: providing services to taxonomists for standard genome sequencing and annotation.</title>
        <authorList>
            <consortium name="The Broad Institute Genomics Platform"/>
            <consortium name="The Broad Institute Genome Sequencing Center for Infectious Disease"/>
            <person name="Wu L."/>
            <person name="Ma J."/>
        </authorList>
    </citation>
    <scope>NUCLEOTIDE SEQUENCE [LARGE SCALE GENOMIC DNA]</scope>
    <source>
        <strain evidence="3">JCM 17925</strain>
    </source>
</reference>
<gene>
    <name evidence="2" type="ORF">GCM10023187_42000</name>
</gene>
<dbReference type="RefSeq" id="WP_345269942.1">
    <property type="nucleotide sequence ID" value="NZ_BAABHB010000010.1"/>
</dbReference>
<dbReference type="PROSITE" id="PS51257">
    <property type="entry name" value="PROKAR_LIPOPROTEIN"/>
    <property type="match status" value="1"/>
</dbReference>
<proteinExistence type="predicted"/>
<evidence type="ECO:0000256" key="1">
    <source>
        <dbReference type="SAM" id="SignalP"/>
    </source>
</evidence>
<dbReference type="Proteomes" id="UP001500936">
    <property type="component" value="Unassembled WGS sequence"/>
</dbReference>
<evidence type="ECO:0000313" key="3">
    <source>
        <dbReference type="Proteomes" id="UP001500936"/>
    </source>
</evidence>
<sequence length="475" mass="53220">MKKLVYKSLVLAGLLLAATSCNDFGDMNVSPNNPANPNTASILTGAMRSVGPAVTNIIPALYVQQFGDVTYIEESRYRTVNFDYNTWYTGPLNNLQYIIELNTNPATKNAAAANGSNNNQIAIARILKAFYFQSLTDRWGDIPYSEALKGSQNFTPKFDRQQDIYNDLFKEWKEAVAQFDNGPTVQGDILLGGNVTRWKKFANSLRMIAALRLSKVDPAKGKAEFAAALADGVLTSNADNVVYRYLAEANNEHPLYNNYITLNRKDYAVSNTFVDYLKKTNDPRLSALADKNINGEYVGVPYAVFPVAWTAQAVSLAATSLRQQNSPVNVVTYPQILLARAEAAKLGWTTEDPKKLYEDAIKASMEMYGVYTEAAYKAYLAQPDIAYSDARAIEQIAMQRWIVLFYNGNEAWAEWRRTGFPKLTPARNPFNNLTDVPRRLAYPTTEATLNRTNYNEVVSRQGADLLSTRVWWDKQ</sequence>
<dbReference type="InterPro" id="IPR041662">
    <property type="entry name" value="SusD-like_2"/>
</dbReference>
<feature type="signal peptide" evidence="1">
    <location>
        <begin position="1"/>
        <end position="23"/>
    </location>
</feature>
<protein>
    <recommendedName>
        <fullName evidence="4">Starch-binding associating with outer membrane</fullName>
    </recommendedName>
</protein>
<feature type="chain" id="PRO_5045196813" description="Starch-binding associating with outer membrane" evidence="1">
    <location>
        <begin position="24"/>
        <end position="475"/>
    </location>
</feature>